<evidence type="ECO:0000256" key="2">
    <source>
        <dbReference type="ARBA" id="ARBA00022574"/>
    </source>
</evidence>
<dbReference type="InterPro" id="IPR015943">
    <property type="entry name" value="WD40/YVTN_repeat-like_dom_sf"/>
</dbReference>
<dbReference type="InterPro" id="IPR039241">
    <property type="entry name" value="Rrp9-like"/>
</dbReference>
<evidence type="ECO:0000256" key="4">
    <source>
        <dbReference type="ARBA" id="ARBA00023242"/>
    </source>
</evidence>
<feature type="repeat" description="WD" evidence="5">
    <location>
        <begin position="257"/>
        <end position="298"/>
    </location>
</feature>
<evidence type="ECO:0000313" key="7">
    <source>
        <dbReference type="EMBL" id="KAK4546100.1"/>
    </source>
</evidence>
<feature type="repeat" description="WD" evidence="5">
    <location>
        <begin position="215"/>
        <end position="256"/>
    </location>
</feature>
<dbReference type="Proteomes" id="UP001324427">
    <property type="component" value="Unassembled WGS sequence"/>
</dbReference>
<keyword evidence="3" id="KW-0677">Repeat</keyword>
<keyword evidence="2 5" id="KW-0853">WD repeat</keyword>
<dbReference type="GO" id="GO:0032040">
    <property type="term" value="C:small-subunit processome"/>
    <property type="evidence" value="ECO:0007669"/>
    <property type="project" value="TreeGrafter"/>
</dbReference>
<dbReference type="InterPro" id="IPR036322">
    <property type="entry name" value="WD40_repeat_dom_sf"/>
</dbReference>
<proteinExistence type="predicted"/>
<protein>
    <recommendedName>
        <fullName evidence="9">WD40 repeat-like protein</fullName>
    </recommendedName>
</protein>
<dbReference type="InterPro" id="IPR001680">
    <property type="entry name" value="WD40_rpt"/>
</dbReference>
<dbReference type="InterPro" id="IPR020472">
    <property type="entry name" value="WD40_PAC1"/>
</dbReference>
<evidence type="ECO:0000256" key="3">
    <source>
        <dbReference type="ARBA" id="ARBA00022737"/>
    </source>
</evidence>
<accession>A0AAV9JKR8</accession>
<feature type="region of interest" description="Disordered" evidence="6">
    <location>
        <begin position="1"/>
        <end position="73"/>
    </location>
</feature>
<evidence type="ECO:0000256" key="5">
    <source>
        <dbReference type="PROSITE-ProRule" id="PRU00221"/>
    </source>
</evidence>
<dbReference type="PROSITE" id="PS50082">
    <property type="entry name" value="WD_REPEATS_2"/>
    <property type="match status" value="4"/>
</dbReference>
<dbReference type="GO" id="GO:0034511">
    <property type="term" value="F:U3 snoRNA binding"/>
    <property type="evidence" value="ECO:0007669"/>
    <property type="project" value="InterPro"/>
</dbReference>
<keyword evidence="4" id="KW-0539">Nucleus</keyword>
<evidence type="ECO:0008006" key="9">
    <source>
        <dbReference type="Google" id="ProtNLM"/>
    </source>
</evidence>
<feature type="repeat" description="WD" evidence="5">
    <location>
        <begin position="299"/>
        <end position="340"/>
    </location>
</feature>
<feature type="repeat" description="WD" evidence="5">
    <location>
        <begin position="448"/>
        <end position="482"/>
    </location>
</feature>
<name>A0AAV9JKR8_9PEZI</name>
<feature type="region of interest" description="Disordered" evidence="6">
    <location>
        <begin position="587"/>
        <end position="607"/>
    </location>
</feature>
<evidence type="ECO:0000256" key="6">
    <source>
        <dbReference type="SAM" id="MobiDB-lite"/>
    </source>
</evidence>
<feature type="compositionally biased region" description="Basic and acidic residues" evidence="6">
    <location>
        <begin position="349"/>
        <end position="360"/>
    </location>
</feature>
<sequence>MSSFFTLPASQKKRKRPQSSDQPPSKRAVPSKRRETRDESISGSDVSEDDAPVARNEQHDVSESEDEEFANEDPAAKRIRLAEQYLANAQKEVLADVGFDAAEVDVENLRSRMGDRLKEDTADSKGKLYRWIAEGLDWTGAAQRVTRMDGKGVTGVAVQGRHVYTASKDGAVSKWEIPSHVPPMRDGKQTGRANKTPKRVAYTRGNRRQKKDRDFQEHTGAILCIAASQDGKFVATGATDNKLIVWDAATLKPLRVFTQHRDSVTSLAFRIGTNQLFTASRDRTVKIWSLDELAYVETLFGHQDEVVDVGALAQEKCVTVGARDRTARLWKVVEESQLVFRGGGAPSKSRADRAAAKDAAQDDSGIDLPFEQKAYNEGSMDRIACIDDETFITGSDNGSLSLWNIHKKKPVFTYALAHGVDPPPPVEELSAELYPDESIRGDPQPRWITALRAVPFSDTVVTGSWDGSVRAWRITEDKRRIEPLGPIGRPEKSSVTKLLEPEGISSDAVSGGALQATQEIEKAAASTLHGVINDLAIVDRGDRGKDGVLIAAVIGKEHRLGRWQTQKEAKNSLVLFEVSKKVLAAKDDEPATVSTEADGEDDFAGFD</sequence>
<dbReference type="PRINTS" id="PR00320">
    <property type="entry name" value="GPROTEINBRPT"/>
</dbReference>
<dbReference type="Pfam" id="PF00400">
    <property type="entry name" value="WD40"/>
    <property type="match status" value="4"/>
</dbReference>
<feature type="compositionally biased region" description="Acidic residues" evidence="6">
    <location>
        <begin position="597"/>
        <end position="607"/>
    </location>
</feature>
<dbReference type="EMBL" id="JAVFHQ010000016">
    <property type="protein sequence ID" value="KAK4546100.1"/>
    <property type="molecule type" value="Genomic_DNA"/>
</dbReference>
<dbReference type="PANTHER" id="PTHR19865:SF0">
    <property type="entry name" value="U3 SMALL NUCLEOLAR RNA-INTERACTING PROTEIN 2"/>
    <property type="match status" value="1"/>
</dbReference>
<evidence type="ECO:0000256" key="1">
    <source>
        <dbReference type="ARBA" id="ARBA00004123"/>
    </source>
</evidence>
<feature type="region of interest" description="Disordered" evidence="6">
    <location>
        <begin position="176"/>
        <end position="198"/>
    </location>
</feature>
<dbReference type="SMART" id="SM00320">
    <property type="entry name" value="WD40"/>
    <property type="match status" value="6"/>
</dbReference>
<reference evidence="7 8" key="1">
    <citation type="submission" date="2021-11" db="EMBL/GenBank/DDBJ databases">
        <title>Black yeast isolated from Biological Soil Crust.</title>
        <authorList>
            <person name="Kurbessoian T."/>
        </authorList>
    </citation>
    <scope>NUCLEOTIDE SEQUENCE [LARGE SCALE GENOMIC DNA]</scope>
    <source>
        <strain evidence="7 8">CCFEE 5522</strain>
    </source>
</reference>
<feature type="region of interest" description="Disordered" evidence="6">
    <location>
        <begin position="342"/>
        <end position="362"/>
    </location>
</feature>
<dbReference type="PANTHER" id="PTHR19865">
    <property type="entry name" value="U3 SMALL NUCLEOLAR RNA INTERACTING PROTEIN 2"/>
    <property type="match status" value="1"/>
</dbReference>
<dbReference type="AlphaFoldDB" id="A0AAV9JKR8"/>
<comment type="subcellular location">
    <subcellularLocation>
        <location evidence="1">Nucleus</location>
    </subcellularLocation>
</comment>
<comment type="caution">
    <text evidence="7">The sequence shown here is derived from an EMBL/GenBank/DDBJ whole genome shotgun (WGS) entry which is preliminary data.</text>
</comment>
<keyword evidence="8" id="KW-1185">Reference proteome</keyword>
<evidence type="ECO:0000313" key="8">
    <source>
        <dbReference type="Proteomes" id="UP001324427"/>
    </source>
</evidence>
<dbReference type="SUPFAM" id="SSF50978">
    <property type="entry name" value="WD40 repeat-like"/>
    <property type="match status" value="1"/>
</dbReference>
<organism evidence="7 8">
    <name type="scientific">Oleoguttula mirabilis</name>
    <dbReference type="NCBI Taxonomy" id="1507867"/>
    <lineage>
        <taxon>Eukaryota</taxon>
        <taxon>Fungi</taxon>
        <taxon>Dikarya</taxon>
        <taxon>Ascomycota</taxon>
        <taxon>Pezizomycotina</taxon>
        <taxon>Dothideomycetes</taxon>
        <taxon>Dothideomycetidae</taxon>
        <taxon>Mycosphaerellales</taxon>
        <taxon>Teratosphaeriaceae</taxon>
        <taxon>Oleoguttula</taxon>
    </lineage>
</organism>
<dbReference type="PROSITE" id="PS50294">
    <property type="entry name" value="WD_REPEATS_REGION"/>
    <property type="match status" value="2"/>
</dbReference>
<dbReference type="Gene3D" id="2.130.10.10">
    <property type="entry name" value="YVTN repeat-like/Quinoprotein amine dehydrogenase"/>
    <property type="match status" value="1"/>
</dbReference>
<gene>
    <name evidence="7" type="ORF">LTR36_002237</name>
</gene>